<gene>
    <name evidence="2" type="ORF">GALMADRAFT_95626</name>
</gene>
<keyword evidence="3" id="KW-1185">Reference proteome</keyword>
<evidence type="ECO:0000256" key="1">
    <source>
        <dbReference type="SAM" id="MobiDB-lite"/>
    </source>
</evidence>
<evidence type="ECO:0000313" key="2">
    <source>
        <dbReference type="EMBL" id="KDR76966.1"/>
    </source>
</evidence>
<proteinExistence type="predicted"/>
<dbReference type="EMBL" id="KL142377">
    <property type="protein sequence ID" value="KDR76966.1"/>
    <property type="molecule type" value="Genomic_DNA"/>
</dbReference>
<sequence length="231" mass="26235">MSSRLHQDDISYSEVHTLHESPTTHPNPHPSPMSSNVPPLPNTRLTAFISGPIEYPYGYFEEHYRPLLTEAIEKGHSFVMGPASGTDSTALRYLIDQGVDLSKITVYMSQLDERVLGKAMQWFTDLGGDIQLEGVTTGDRDAAMTRDSDYDILRYMSIQEQQEFYGERYYPRVSATEKNERRRKGLPLHVNHGLVGYEFKAKEAVQSSSNPSTTWADSRIKKFLRQISNTV</sequence>
<evidence type="ECO:0000313" key="3">
    <source>
        <dbReference type="Proteomes" id="UP000027222"/>
    </source>
</evidence>
<feature type="region of interest" description="Disordered" evidence="1">
    <location>
        <begin position="17"/>
        <end position="39"/>
    </location>
</feature>
<protein>
    <submittedName>
        <fullName evidence="2">Uncharacterized protein</fullName>
    </submittedName>
</protein>
<reference evidence="3" key="1">
    <citation type="journal article" date="2014" name="Proc. Natl. Acad. Sci. U.S.A.">
        <title>Extensive sampling of basidiomycete genomes demonstrates inadequacy of the white-rot/brown-rot paradigm for wood decay fungi.</title>
        <authorList>
            <person name="Riley R."/>
            <person name="Salamov A.A."/>
            <person name="Brown D.W."/>
            <person name="Nagy L.G."/>
            <person name="Floudas D."/>
            <person name="Held B.W."/>
            <person name="Levasseur A."/>
            <person name="Lombard V."/>
            <person name="Morin E."/>
            <person name="Otillar R."/>
            <person name="Lindquist E.A."/>
            <person name="Sun H."/>
            <person name="LaButti K.M."/>
            <person name="Schmutz J."/>
            <person name="Jabbour D."/>
            <person name="Luo H."/>
            <person name="Baker S.E."/>
            <person name="Pisabarro A.G."/>
            <person name="Walton J.D."/>
            <person name="Blanchette R.A."/>
            <person name="Henrissat B."/>
            <person name="Martin F."/>
            <person name="Cullen D."/>
            <person name="Hibbett D.S."/>
            <person name="Grigoriev I.V."/>
        </authorList>
    </citation>
    <scope>NUCLEOTIDE SEQUENCE [LARGE SCALE GENOMIC DNA]</scope>
    <source>
        <strain evidence="3">CBS 339.88</strain>
    </source>
</reference>
<accession>A0A067T1J1</accession>
<dbReference type="HOGENOM" id="CLU_1199886_0_0_1"/>
<dbReference type="AlphaFoldDB" id="A0A067T1J1"/>
<name>A0A067T1J1_GALM3</name>
<dbReference type="OrthoDB" id="5422905at2759"/>
<dbReference type="Proteomes" id="UP000027222">
    <property type="component" value="Unassembled WGS sequence"/>
</dbReference>
<organism evidence="2 3">
    <name type="scientific">Galerina marginata (strain CBS 339.88)</name>
    <dbReference type="NCBI Taxonomy" id="685588"/>
    <lineage>
        <taxon>Eukaryota</taxon>
        <taxon>Fungi</taxon>
        <taxon>Dikarya</taxon>
        <taxon>Basidiomycota</taxon>
        <taxon>Agaricomycotina</taxon>
        <taxon>Agaricomycetes</taxon>
        <taxon>Agaricomycetidae</taxon>
        <taxon>Agaricales</taxon>
        <taxon>Agaricineae</taxon>
        <taxon>Strophariaceae</taxon>
        <taxon>Galerina</taxon>
    </lineage>
</organism>